<feature type="region of interest" description="Disordered" evidence="1">
    <location>
        <begin position="200"/>
        <end position="254"/>
    </location>
</feature>
<feature type="compositionally biased region" description="Low complexity" evidence="1">
    <location>
        <begin position="67"/>
        <end position="82"/>
    </location>
</feature>
<evidence type="ECO:0000313" key="2">
    <source>
        <dbReference type="Ensembl" id="ENSMMUP00000054276.2"/>
    </source>
</evidence>
<feature type="compositionally biased region" description="Basic and acidic residues" evidence="1">
    <location>
        <begin position="222"/>
        <end position="237"/>
    </location>
</feature>
<dbReference type="VGNC" id="VGNC:78368">
    <property type="gene designation" value="TLK2"/>
</dbReference>
<feature type="compositionally biased region" description="Polar residues" evidence="1">
    <location>
        <begin position="205"/>
        <end position="220"/>
    </location>
</feature>
<dbReference type="Bgee" id="ENSMMUG00000002166">
    <property type="expression patterns" value="Expressed in colon and 22 other cell types or tissues"/>
</dbReference>
<organism evidence="2 3">
    <name type="scientific">Macaca mulatta</name>
    <name type="common">Rhesus macaque</name>
    <dbReference type="NCBI Taxonomy" id="9544"/>
    <lineage>
        <taxon>Eukaryota</taxon>
        <taxon>Metazoa</taxon>
        <taxon>Chordata</taxon>
        <taxon>Craniata</taxon>
        <taxon>Vertebrata</taxon>
        <taxon>Euteleostomi</taxon>
        <taxon>Mammalia</taxon>
        <taxon>Eutheria</taxon>
        <taxon>Euarchontoglires</taxon>
        <taxon>Primates</taxon>
        <taxon>Haplorrhini</taxon>
        <taxon>Catarrhini</taxon>
        <taxon>Cercopithecidae</taxon>
        <taxon>Cercopithecinae</taxon>
        <taxon>Macaca</taxon>
    </lineage>
</organism>
<dbReference type="Ensembl" id="ENSMMUT00000069600.2">
    <property type="protein sequence ID" value="ENSMMUP00000054276.2"/>
    <property type="gene ID" value="ENSMMUG00000002166.4"/>
</dbReference>
<gene>
    <name evidence="4" type="primary">TLK2</name>
    <name evidence="2" type="synonym">METTL2A</name>
</gene>
<dbReference type="Proteomes" id="UP000006718">
    <property type="component" value="Chromosome 16"/>
</dbReference>
<name>A0A1D5R1U2_MACMU</name>
<feature type="compositionally biased region" description="Basic residues" evidence="1">
    <location>
        <begin position="285"/>
        <end position="296"/>
    </location>
</feature>
<sequence>PPSRANLARKHAVSLVCLHRSLLIRTEPIRIKGPEAGPGHQRFRPPPPSAPHPSGPQPSGPPPPGPAWALLRLPWPLSGARRPVPRPPRPPGPGPASGAWLCTRARGSAAFVPPLPRPPSRGAGRRRRLPGRGVAAFRRGPGSAPGLPRGRAERPAAGSGRGPSREERGAAAAAAEMMEELHSLDPRRQELLEARFTGVGVSKGPLNSESSNQSLCSVGSLSDKEVETPEKKQNDQRNRKRKAEPYETSQGSAKQSLIYRIWQHRAFLQLPKTDLHPAQTDPVRPHNRKNICTRKQ</sequence>
<reference evidence="3" key="1">
    <citation type="journal article" date="2007" name="Science">
        <title>Evolutionary and biomedical insights from the rhesus macaque genome.</title>
        <authorList>
            <person name="Gibbs R.A."/>
            <person name="Rogers J."/>
            <person name="Katze M.G."/>
            <person name="Bumgarner R."/>
            <person name="Weinstock G.M."/>
            <person name="Mardis E.R."/>
            <person name="Remington K.A."/>
            <person name="Strausberg R.L."/>
            <person name="Venter J.C."/>
            <person name="Wilson R.K."/>
            <person name="Batzer M.A."/>
            <person name="Bustamante C.D."/>
            <person name="Eichler E.E."/>
            <person name="Hahn M.W."/>
            <person name="Hardison R.C."/>
            <person name="Makova K.D."/>
            <person name="Miller W."/>
            <person name="Milosavljevic A."/>
            <person name="Palermo R.E."/>
            <person name="Siepel A."/>
            <person name="Sikela J.M."/>
            <person name="Attaway T."/>
            <person name="Bell S."/>
            <person name="Bernard K.E."/>
            <person name="Buhay C.J."/>
            <person name="Chandrabose M.N."/>
            <person name="Dao M."/>
            <person name="Davis C."/>
            <person name="Delehaunty K.D."/>
            <person name="Ding Y."/>
            <person name="Dinh H.H."/>
            <person name="Dugan-Rocha S."/>
            <person name="Fulton L.A."/>
            <person name="Gabisi R.A."/>
            <person name="Garner T.T."/>
            <person name="Godfrey J."/>
            <person name="Hawes A.C."/>
            <person name="Hernandez J."/>
            <person name="Hines S."/>
            <person name="Holder M."/>
            <person name="Hume J."/>
            <person name="Jhangiani S.N."/>
            <person name="Joshi V."/>
            <person name="Khan Z.M."/>
            <person name="Kirkness E.F."/>
            <person name="Cree A."/>
            <person name="Fowler R.G."/>
            <person name="Lee S."/>
            <person name="Lewis L.R."/>
            <person name="Li Z."/>
            <person name="Liu Y.-S."/>
            <person name="Moore S.M."/>
            <person name="Muzny D."/>
            <person name="Nazareth L.V."/>
            <person name="Ngo D.N."/>
            <person name="Okwuonu G.O."/>
            <person name="Pai G."/>
            <person name="Parker D."/>
            <person name="Paul H.A."/>
            <person name="Pfannkoch C."/>
            <person name="Pohl C.S."/>
            <person name="Rogers Y.-H.C."/>
            <person name="Ruiz S.J."/>
            <person name="Sabo A."/>
            <person name="Santibanez J."/>
            <person name="Schneider B.W."/>
            <person name="Smith S.M."/>
            <person name="Sodergren E."/>
            <person name="Svatek A.F."/>
            <person name="Utterback T.R."/>
            <person name="Vattathil S."/>
            <person name="Warren W."/>
            <person name="White C.S."/>
            <person name="Chinwalla A.T."/>
            <person name="Feng Y."/>
            <person name="Halpern A.L."/>
            <person name="Hillier L.W."/>
            <person name="Huang X."/>
            <person name="Minx P."/>
            <person name="Nelson J.O."/>
            <person name="Pepin K.H."/>
            <person name="Qin X."/>
            <person name="Sutton G.G."/>
            <person name="Venter E."/>
            <person name="Walenz B.P."/>
            <person name="Wallis J.W."/>
            <person name="Worley K.C."/>
            <person name="Yang S.-P."/>
            <person name="Jones S.M."/>
            <person name="Marra M.A."/>
            <person name="Rocchi M."/>
            <person name="Schein J.E."/>
            <person name="Baertsch R."/>
            <person name="Clarke L."/>
            <person name="Csuros M."/>
            <person name="Glasscock J."/>
            <person name="Harris R.A."/>
            <person name="Havlak P."/>
            <person name="Jackson A.R."/>
            <person name="Jiang H."/>
            <person name="Liu Y."/>
            <person name="Messina D.N."/>
            <person name="Shen Y."/>
            <person name="Song H.X.-Z."/>
            <person name="Wylie T."/>
            <person name="Zhang L."/>
            <person name="Birney E."/>
            <person name="Han K."/>
            <person name="Konkel M.K."/>
            <person name="Lee J."/>
            <person name="Smit A.F.A."/>
            <person name="Ullmer B."/>
            <person name="Wang H."/>
            <person name="Xing J."/>
            <person name="Burhans R."/>
            <person name="Cheng Z."/>
            <person name="Karro J.E."/>
            <person name="Ma J."/>
            <person name="Raney B."/>
            <person name="She X."/>
            <person name="Cox M.J."/>
            <person name="Demuth J.P."/>
            <person name="Dumas L.J."/>
            <person name="Han S.-G."/>
            <person name="Hopkins J."/>
            <person name="Karimpour-Fard A."/>
            <person name="Kim Y.H."/>
            <person name="Pollack J.R."/>
            <person name="Vinar T."/>
            <person name="Addo-Quaye C."/>
            <person name="Degenhardt J."/>
            <person name="Denby A."/>
            <person name="Hubisz M.J."/>
            <person name="Indap A."/>
            <person name="Kosiol C."/>
            <person name="Lahn B.T."/>
            <person name="Lawson H.A."/>
            <person name="Marklein A."/>
            <person name="Nielsen R."/>
            <person name="Vallender E.J."/>
            <person name="Clark A.G."/>
            <person name="Ferguson B."/>
            <person name="Hernandez R.D."/>
            <person name="Hirani K."/>
            <person name="Kehrer-Sawatzki H."/>
            <person name="Kolb J."/>
            <person name="Patil S."/>
            <person name="Pu L.-L."/>
            <person name="Ren Y."/>
            <person name="Smith D.G."/>
            <person name="Wheeler D.A."/>
            <person name="Schenck I."/>
            <person name="Ball E.V."/>
            <person name="Chen R."/>
            <person name="Cooper D.N."/>
            <person name="Giardine B."/>
            <person name="Hsu F."/>
            <person name="Kent W.J."/>
            <person name="Lesk A."/>
            <person name="Nelson D.L."/>
            <person name="O'brien W.E."/>
            <person name="Pruefer K."/>
            <person name="Stenson P.D."/>
            <person name="Wallace J.C."/>
            <person name="Ke H."/>
            <person name="Liu X.-M."/>
            <person name="Wang P."/>
            <person name="Xiang A.P."/>
            <person name="Yang F."/>
            <person name="Barber G.P."/>
            <person name="Haussler D."/>
            <person name="Karolchik D."/>
            <person name="Kern A.D."/>
            <person name="Kuhn R.M."/>
            <person name="Smith K.E."/>
            <person name="Zwieg A.S."/>
        </authorList>
    </citation>
    <scope>NUCLEOTIDE SEQUENCE [LARGE SCALE GENOMIC DNA]</scope>
    <source>
        <strain evidence="3">17573</strain>
    </source>
</reference>
<protein>
    <submittedName>
        <fullName evidence="2">Tousled like kinase 2</fullName>
    </submittedName>
</protein>
<dbReference type="GeneTree" id="ENSGT00950000182984"/>
<evidence type="ECO:0000313" key="4">
    <source>
        <dbReference type="VGNC" id="VGNC:78368"/>
    </source>
</evidence>
<reference evidence="2" key="4">
    <citation type="submission" date="2025-09" db="UniProtKB">
        <authorList>
            <consortium name="Ensembl"/>
        </authorList>
    </citation>
    <scope>IDENTIFICATION</scope>
    <source>
        <strain evidence="2">17573</strain>
    </source>
</reference>
<feature type="compositionally biased region" description="Pro residues" evidence="1">
    <location>
        <begin position="85"/>
        <end position="94"/>
    </location>
</feature>
<accession>A0A1D5R1U2</accession>
<reference evidence="2" key="2">
    <citation type="submission" date="2019-01" db="EMBL/GenBank/DDBJ databases">
        <authorList>
            <person name="Graves T."/>
            <person name="Eichler E.E."/>
            <person name="Wilson R.K."/>
        </authorList>
    </citation>
    <scope>NUCLEOTIDE SEQUENCE [LARGE SCALE GENOMIC DNA]</scope>
    <source>
        <strain evidence="2">17573</strain>
    </source>
</reference>
<dbReference type="VEuPathDB" id="HostDB:ENSMMUG00000002166"/>
<feature type="region of interest" description="Disordered" evidence="1">
    <location>
        <begin position="27"/>
        <end position="186"/>
    </location>
</feature>
<dbReference type="ExpressionAtlas" id="A0A1D5R1U2">
    <property type="expression patterns" value="baseline"/>
</dbReference>
<keyword evidence="3" id="KW-1185">Reference proteome</keyword>
<reference evidence="2" key="3">
    <citation type="submission" date="2025-08" db="UniProtKB">
        <authorList>
            <consortium name="Ensembl"/>
        </authorList>
    </citation>
    <scope>IDENTIFICATION</scope>
    <source>
        <strain evidence="2">17573</strain>
    </source>
</reference>
<evidence type="ECO:0000256" key="1">
    <source>
        <dbReference type="SAM" id="MobiDB-lite"/>
    </source>
</evidence>
<feature type="compositionally biased region" description="Pro residues" evidence="1">
    <location>
        <begin position="44"/>
        <end position="66"/>
    </location>
</feature>
<evidence type="ECO:0000313" key="3">
    <source>
        <dbReference type="Proteomes" id="UP000006718"/>
    </source>
</evidence>
<proteinExistence type="predicted"/>
<feature type="region of interest" description="Disordered" evidence="1">
    <location>
        <begin position="273"/>
        <end position="296"/>
    </location>
</feature>
<dbReference type="AlphaFoldDB" id="A0A1D5R1U2"/>